<sequence>MLYTEPPIPTGDIPSTADGAWTTSVYLNARLAWNGYTNARGSTYDSSVSSCASAVRSFASAHANYSIPADVTNDDTETTFYSKPDWYDALPTGVKEFKEQQVADQFSIIRSVIGDDTTTGAGGGTGTGSPGLAIPTARAGLGAGFGAMAAVAAAVTCYAMSTPQSIRETVERPTCMVSETTKRDLEKTIKRLIEERESLYRELEILVLGKAQGHSSKQADSLKKWLHEAITRPINELTPSQLGVQVKFYTAAPNDDLLELSKEVVEGQQEDEDEDEDEEMVRSREEHEQSEGYKDYLWDISHVAEGGGLEDDNLEVGRASSKSKSVLDPESERAAVFRTAPRTQSRALEIPFQEGAVCCPSTTRAITWNNTTLPYLSMHTTHDINPDDTSYLCLRSLVRIARIVPGRNVLSAADRAFRAACNPPSNTVTAFCTDNKTNCRVTIRQQNQGARSNLRPGRGDHYIQTS</sequence>
<evidence type="ECO:0000313" key="3">
    <source>
        <dbReference type="Proteomes" id="UP001280581"/>
    </source>
</evidence>
<proteinExistence type="predicted"/>
<protein>
    <submittedName>
        <fullName evidence="2">Uncharacterized protein</fullName>
    </submittedName>
</protein>
<comment type="caution">
    <text evidence="2">The sequence shown here is derived from an EMBL/GenBank/DDBJ whole genome shotgun (WGS) entry which is preliminary data.</text>
</comment>
<feature type="compositionally biased region" description="Basic and acidic residues" evidence="1">
    <location>
        <begin position="280"/>
        <end position="289"/>
    </location>
</feature>
<dbReference type="EMBL" id="WVTA01000004">
    <property type="protein sequence ID" value="KAK3213861.1"/>
    <property type="molecule type" value="Genomic_DNA"/>
</dbReference>
<name>A0AAN6RK03_9PLEO</name>
<evidence type="ECO:0000256" key="1">
    <source>
        <dbReference type="SAM" id="MobiDB-lite"/>
    </source>
</evidence>
<dbReference type="AlphaFoldDB" id="A0AAN6RK03"/>
<feature type="compositionally biased region" description="Basic and acidic residues" evidence="1">
    <location>
        <begin position="457"/>
        <end position="466"/>
    </location>
</feature>
<evidence type="ECO:0000313" key="2">
    <source>
        <dbReference type="EMBL" id="KAK3213861.1"/>
    </source>
</evidence>
<feature type="region of interest" description="Disordered" evidence="1">
    <location>
        <begin position="265"/>
        <end position="289"/>
    </location>
</feature>
<keyword evidence="3" id="KW-1185">Reference proteome</keyword>
<dbReference type="Proteomes" id="UP001280581">
    <property type="component" value="Unassembled WGS sequence"/>
</dbReference>
<feature type="compositionally biased region" description="Acidic residues" evidence="1">
    <location>
        <begin position="268"/>
        <end position="279"/>
    </location>
</feature>
<organism evidence="2 3">
    <name type="scientific">Pseudopithomyces chartarum</name>
    <dbReference type="NCBI Taxonomy" id="1892770"/>
    <lineage>
        <taxon>Eukaryota</taxon>
        <taxon>Fungi</taxon>
        <taxon>Dikarya</taxon>
        <taxon>Ascomycota</taxon>
        <taxon>Pezizomycotina</taxon>
        <taxon>Dothideomycetes</taxon>
        <taxon>Pleosporomycetidae</taxon>
        <taxon>Pleosporales</taxon>
        <taxon>Massarineae</taxon>
        <taxon>Didymosphaeriaceae</taxon>
        <taxon>Pseudopithomyces</taxon>
    </lineage>
</organism>
<accession>A0AAN6RK03</accession>
<gene>
    <name evidence="2" type="ORF">GRF29_28g1270103</name>
</gene>
<reference evidence="2 3" key="1">
    <citation type="submission" date="2021-02" db="EMBL/GenBank/DDBJ databases">
        <title>Genome assembly of Pseudopithomyces chartarum.</title>
        <authorList>
            <person name="Jauregui R."/>
            <person name="Singh J."/>
            <person name="Voisey C."/>
        </authorList>
    </citation>
    <scope>NUCLEOTIDE SEQUENCE [LARGE SCALE GENOMIC DNA]</scope>
    <source>
        <strain evidence="2 3">AGR01</strain>
    </source>
</reference>
<feature type="region of interest" description="Disordered" evidence="1">
    <location>
        <begin position="447"/>
        <end position="466"/>
    </location>
</feature>